<dbReference type="EMBL" id="LLXL01009661">
    <property type="protein sequence ID" value="PKK41957.1"/>
    <property type="molecule type" value="Genomic_DNA"/>
</dbReference>
<proteinExistence type="predicted"/>
<organism evidence="1 2">
    <name type="scientific">Rhizophagus irregularis</name>
    <dbReference type="NCBI Taxonomy" id="588596"/>
    <lineage>
        <taxon>Eukaryota</taxon>
        <taxon>Fungi</taxon>
        <taxon>Fungi incertae sedis</taxon>
        <taxon>Mucoromycota</taxon>
        <taxon>Glomeromycotina</taxon>
        <taxon>Glomeromycetes</taxon>
        <taxon>Glomerales</taxon>
        <taxon>Glomeraceae</taxon>
        <taxon>Rhizophagus</taxon>
    </lineage>
</organism>
<dbReference type="AlphaFoldDB" id="A0A2N1KXZ3"/>
<evidence type="ECO:0000313" key="1">
    <source>
        <dbReference type="EMBL" id="PKK41957.1"/>
    </source>
</evidence>
<reference evidence="1 2" key="2">
    <citation type="submission" date="2017-10" db="EMBL/GenBank/DDBJ databases">
        <title>Extensive intraspecific genome diversity in a model arbuscular mycorrhizal fungus.</title>
        <authorList>
            <person name="Chen E.C.H."/>
            <person name="Morin E."/>
            <person name="Baudet D."/>
            <person name="Noel J."/>
            <person name="Ndikumana S."/>
            <person name="Charron P."/>
            <person name="St-Onge C."/>
            <person name="Giorgi J."/>
            <person name="Grigoriev I.V."/>
            <person name="Roux C."/>
            <person name="Martin F.M."/>
            <person name="Corradi N."/>
        </authorList>
    </citation>
    <scope>NUCLEOTIDE SEQUENCE [LARGE SCALE GENOMIC DNA]</scope>
    <source>
        <strain evidence="1 2">C2</strain>
    </source>
</reference>
<reference evidence="1 2" key="1">
    <citation type="submission" date="2016-04" db="EMBL/GenBank/DDBJ databases">
        <title>Genome analyses suggest a sexual origin of heterokaryosis in a supposedly ancient asexual fungus.</title>
        <authorList>
            <person name="Ropars J."/>
            <person name="Sedzielewska K."/>
            <person name="Noel J."/>
            <person name="Charron P."/>
            <person name="Farinelli L."/>
            <person name="Marton T."/>
            <person name="Kruger M."/>
            <person name="Pelin A."/>
            <person name="Brachmann A."/>
            <person name="Corradi N."/>
        </authorList>
    </citation>
    <scope>NUCLEOTIDE SEQUENCE [LARGE SCALE GENOMIC DNA]</scope>
    <source>
        <strain evidence="1 2">C2</strain>
    </source>
</reference>
<accession>A0A2N1KXZ3</accession>
<gene>
    <name evidence="1" type="ORF">RhiirC2_804642</name>
</gene>
<dbReference type="Proteomes" id="UP000233469">
    <property type="component" value="Unassembled WGS sequence"/>
</dbReference>
<evidence type="ECO:0000313" key="2">
    <source>
        <dbReference type="Proteomes" id="UP000233469"/>
    </source>
</evidence>
<comment type="caution">
    <text evidence="1">The sequence shown here is derived from an EMBL/GenBank/DDBJ whole genome shotgun (WGS) entry which is preliminary data.</text>
</comment>
<name>A0A2N1KXZ3_9GLOM</name>
<protein>
    <submittedName>
        <fullName evidence="1">Uncharacterized protein</fullName>
    </submittedName>
</protein>
<sequence>MEACKEFIQNEESKINIDEVLGNINYGEWLDKPEELQDLTKRMLESMFGNRQNMMHI</sequence>